<organism evidence="10 11">
    <name type="scientific">Popillia japonica</name>
    <name type="common">Japanese beetle</name>
    <dbReference type="NCBI Taxonomy" id="7064"/>
    <lineage>
        <taxon>Eukaryota</taxon>
        <taxon>Metazoa</taxon>
        <taxon>Ecdysozoa</taxon>
        <taxon>Arthropoda</taxon>
        <taxon>Hexapoda</taxon>
        <taxon>Insecta</taxon>
        <taxon>Pterygota</taxon>
        <taxon>Neoptera</taxon>
        <taxon>Endopterygota</taxon>
        <taxon>Coleoptera</taxon>
        <taxon>Polyphaga</taxon>
        <taxon>Scarabaeiformia</taxon>
        <taxon>Scarabaeidae</taxon>
        <taxon>Rutelinae</taxon>
        <taxon>Popillia</taxon>
    </lineage>
</organism>
<dbReference type="GO" id="GO:0005763">
    <property type="term" value="C:mitochondrial small ribosomal subunit"/>
    <property type="evidence" value="ECO:0007669"/>
    <property type="project" value="InterPro"/>
</dbReference>
<keyword evidence="4 10" id="KW-0689">Ribosomal protein</keyword>
<dbReference type="AlphaFoldDB" id="A0AAW1MKA5"/>
<evidence type="ECO:0000313" key="10">
    <source>
        <dbReference type="EMBL" id="KAK9747161.1"/>
    </source>
</evidence>
<comment type="subcellular location">
    <subcellularLocation>
        <location evidence="1">Mitochondrion</location>
    </subcellularLocation>
</comment>
<dbReference type="EMBL" id="JASPKY010000033">
    <property type="protein sequence ID" value="KAK9747161.1"/>
    <property type="molecule type" value="Genomic_DNA"/>
</dbReference>
<keyword evidence="11" id="KW-1185">Reference proteome</keyword>
<keyword evidence="3" id="KW-0809">Transit peptide</keyword>
<keyword evidence="6" id="KW-0687">Ribonucleoprotein</keyword>
<reference evidence="10 11" key="1">
    <citation type="journal article" date="2024" name="BMC Genomics">
        <title>De novo assembly and annotation of Popillia japonica's genome with initial clues to its potential as an invasive pest.</title>
        <authorList>
            <person name="Cucini C."/>
            <person name="Boschi S."/>
            <person name="Funari R."/>
            <person name="Cardaioli E."/>
            <person name="Iannotti N."/>
            <person name="Marturano G."/>
            <person name="Paoli F."/>
            <person name="Bruttini M."/>
            <person name="Carapelli A."/>
            <person name="Frati F."/>
            <person name="Nardi F."/>
        </authorList>
    </citation>
    <scope>NUCLEOTIDE SEQUENCE [LARGE SCALE GENOMIC DNA]</scope>
    <source>
        <strain evidence="10">DMR45628</strain>
    </source>
</reference>
<proteinExistence type="inferred from homology"/>
<evidence type="ECO:0000256" key="5">
    <source>
        <dbReference type="ARBA" id="ARBA00023128"/>
    </source>
</evidence>
<protein>
    <recommendedName>
        <fullName evidence="7">Small ribosomal subunit protein mS31</fullName>
    </recommendedName>
    <alternativeName>
        <fullName evidence="8">28S ribosomal protein S31, mitochondrial</fullName>
    </alternativeName>
</protein>
<gene>
    <name evidence="10" type="ORF">QE152_g5546</name>
</gene>
<evidence type="ECO:0000256" key="7">
    <source>
        <dbReference type="ARBA" id="ARBA00035133"/>
    </source>
</evidence>
<evidence type="ECO:0000256" key="2">
    <source>
        <dbReference type="ARBA" id="ARBA00011057"/>
    </source>
</evidence>
<dbReference type="InterPro" id="IPR026299">
    <property type="entry name" value="MRP-S31"/>
</dbReference>
<evidence type="ECO:0000256" key="6">
    <source>
        <dbReference type="ARBA" id="ARBA00023274"/>
    </source>
</evidence>
<comment type="similarity">
    <text evidence="2">Belongs to the mitochondrion-specific ribosomal protein mS31 family.</text>
</comment>
<evidence type="ECO:0000256" key="8">
    <source>
        <dbReference type="ARBA" id="ARBA00035363"/>
    </source>
</evidence>
<dbReference type="PANTHER" id="PTHR13231">
    <property type="entry name" value="MITOCHONDRIAL RIBOSOMAL PROTEIN S31"/>
    <property type="match status" value="1"/>
</dbReference>
<evidence type="ECO:0000313" key="11">
    <source>
        <dbReference type="Proteomes" id="UP001458880"/>
    </source>
</evidence>
<name>A0AAW1MKA5_POPJA</name>
<evidence type="ECO:0000256" key="9">
    <source>
        <dbReference type="SAM" id="MobiDB-lite"/>
    </source>
</evidence>
<evidence type="ECO:0000256" key="3">
    <source>
        <dbReference type="ARBA" id="ARBA00022946"/>
    </source>
</evidence>
<dbReference type="PANTHER" id="PTHR13231:SF3">
    <property type="entry name" value="SMALL RIBOSOMAL SUBUNIT PROTEIN MS31"/>
    <property type="match status" value="1"/>
</dbReference>
<feature type="region of interest" description="Disordered" evidence="9">
    <location>
        <begin position="180"/>
        <end position="215"/>
    </location>
</feature>
<evidence type="ECO:0000256" key="1">
    <source>
        <dbReference type="ARBA" id="ARBA00004173"/>
    </source>
</evidence>
<feature type="compositionally biased region" description="Basic and acidic residues" evidence="9">
    <location>
        <begin position="184"/>
        <end position="194"/>
    </location>
</feature>
<comment type="caution">
    <text evidence="10">The sequence shown here is derived from an EMBL/GenBank/DDBJ whole genome shotgun (WGS) entry which is preliminary data.</text>
</comment>
<sequence>MMNKINVYLRHPLKNISIASFQFHHIRLKSSNEQPDDDKPDESAEKKEKNKLAVEKLNQLLQQIVVSETLSNTSKLELAKPIPKRLKKDVTTLKELTEENVEKRAVGKDVITSVKNVAESLGGNTKQTESELLSKLLNLIDKSTENKTSATSLSDIVKGMKIDRDTKASTSRAQQVRNILATSKTDRRESDGSRSKVFRRAPGDSQQIDSPSNKERINLFGKDGLGIFSDNSEFTEGEPNKTWQRLYKRDMRLAVTHPPANYFQQMILWTEQGKVWKFPIDNEQGMEEEQSVDFTEHVFLDRHLESWCPPRGPIRHFMELVCVGLSKNPYMTVKQKQEHIAWYKNYFEDKQKLLEEVGAIPADFKPKVESST</sequence>
<dbReference type="GO" id="GO:0003735">
    <property type="term" value="F:structural constituent of ribosome"/>
    <property type="evidence" value="ECO:0007669"/>
    <property type="project" value="InterPro"/>
</dbReference>
<evidence type="ECO:0000256" key="4">
    <source>
        <dbReference type="ARBA" id="ARBA00022980"/>
    </source>
</evidence>
<accession>A0AAW1MKA5</accession>
<keyword evidence="5" id="KW-0496">Mitochondrion</keyword>
<dbReference type="Proteomes" id="UP001458880">
    <property type="component" value="Unassembled WGS sequence"/>
</dbReference>
<dbReference type="Pfam" id="PF15433">
    <property type="entry name" value="MRP-S31"/>
    <property type="match status" value="1"/>
</dbReference>